<organism evidence="1 2">
    <name type="scientific">Trichostrongylus colubriformis</name>
    <name type="common">Black scour worm</name>
    <dbReference type="NCBI Taxonomy" id="6319"/>
    <lineage>
        <taxon>Eukaryota</taxon>
        <taxon>Metazoa</taxon>
        <taxon>Ecdysozoa</taxon>
        <taxon>Nematoda</taxon>
        <taxon>Chromadorea</taxon>
        <taxon>Rhabditida</taxon>
        <taxon>Rhabditina</taxon>
        <taxon>Rhabditomorpha</taxon>
        <taxon>Strongyloidea</taxon>
        <taxon>Trichostrongylidae</taxon>
        <taxon>Trichostrongylus</taxon>
    </lineage>
</organism>
<proteinExistence type="predicted"/>
<reference evidence="1 2" key="1">
    <citation type="submission" date="2019-10" db="EMBL/GenBank/DDBJ databases">
        <title>Assembly and Annotation for the nematode Trichostrongylus colubriformis.</title>
        <authorList>
            <person name="Martin J."/>
        </authorList>
    </citation>
    <scope>NUCLEOTIDE SEQUENCE [LARGE SCALE GENOMIC DNA]</scope>
    <source>
        <strain evidence="1">G859</strain>
        <tissue evidence="1">Whole worm</tissue>
    </source>
</reference>
<evidence type="ECO:0000313" key="2">
    <source>
        <dbReference type="Proteomes" id="UP001331761"/>
    </source>
</evidence>
<dbReference type="AlphaFoldDB" id="A0AAN8G7U0"/>
<name>A0AAN8G7U0_TRICO</name>
<dbReference type="EMBL" id="WIXE01009231">
    <property type="protein sequence ID" value="KAK5978608.1"/>
    <property type="molecule type" value="Genomic_DNA"/>
</dbReference>
<accession>A0AAN8G7U0</accession>
<evidence type="ECO:0000313" key="1">
    <source>
        <dbReference type="EMBL" id="KAK5978608.1"/>
    </source>
</evidence>
<sequence>MHQAMARQVHCLKHNTGAYTSYDDFLTTGTTTFFTWEICGVKSCVILYVHEIYFLRCIY</sequence>
<keyword evidence="2" id="KW-1185">Reference proteome</keyword>
<protein>
    <submittedName>
        <fullName evidence="1">Uncharacterized protein</fullName>
    </submittedName>
</protein>
<gene>
    <name evidence="1" type="ORF">GCK32_022630</name>
</gene>
<dbReference type="Proteomes" id="UP001331761">
    <property type="component" value="Unassembled WGS sequence"/>
</dbReference>
<comment type="caution">
    <text evidence="1">The sequence shown here is derived from an EMBL/GenBank/DDBJ whole genome shotgun (WGS) entry which is preliminary data.</text>
</comment>